<protein>
    <submittedName>
        <fullName evidence="1">Uncharacterized protein</fullName>
    </submittedName>
</protein>
<proteinExistence type="predicted"/>
<gene>
    <name evidence="1" type="ORF">EVOR1521_LOCUS28199</name>
</gene>
<accession>A0AA36JID6</accession>
<reference evidence="1" key="1">
    <citation type="submission" date="2023-08" db="EMBL/GenBank/DDBJ databases">
        <authorList>
            <person name="Chen Y."/>
            <person name="Shah S."/>
            <person name="Dougan E. K."/>
            <person name="Thang M."/>
            <person name="Chan C."/>
        </authorList>
    </citation>
    <scope>NUCLEOTIDE SEQUENCE</scope>
</reference>
<dbReference type="EMBL" id="CAUJNA010003618">
    <property type="protein sequence ID" value="CAJ1406166.1"/>
    <property type="molecule type" value="Genomic_DNA"/>
</dbReference>
<evidence type="ECO:0000313" key="1">
    <source>
        <dbReference type="EMBL" id="CAJ1406166.1"/>
    </source>
</evidence>
<organism evidence="1 2">
    <name type="scientific">Effrenium voratum</name>
    <dbReference type="NCBI Taxonomy" id="2562239"/>
    <lineage>
        <taxon>Eukaryota</taxon>
        <taxon>Sar</taxon>
        <taxon>Alveolata</taxon>
        <taxon>Dinophyceae</taxon>
        <taxon>Suessiales</taxon>
        <taxon>Symbiodiniaceae</taxon>
        <taxon>Effrenium</taxon>
    </lineage>
</organism>
<comment type="caution">
    <text evidence="1">The sequence shown here is derived from an EMBL/GenBank/DDBJ whole genome shotgun (WGS) entry which is preliminary data.</text>
</comment>
<sequence>MDHAEEAHRVNSRGANLLQELIAALQRRDGPGVSNDEKHRISAEDVEPIFELLQEVLLDTSRVAEESHLAARRAAEAGEASSSAFLAADALEQDAQLKEQLVSVLTHASDAEQAISVQVMWNCRPWLQALDGLGARPARAQR</sequence>
<keyword evidence="2" id="KW-1185">Reference proteome</keyword>
<name>A0AA36JID6_9DINO</name>
<dbReference type="AlphaFoldDB" id="A0AA36JID6"/>
<dbReference type="Proteomes" id="UP001178507">
    <property type="component" value="Unassembled WGS sequence"/>
</dbReference>
<evidence type="ECO:0000313" key="2">
    <source>
        <dbReference type="Proteomes" id="UP001178507"/>
    </source>
</evidence>